<dbReference type="InterPro" id="IPR048683">
    <property type="entry name" value="Sf6_terminase"/>
</dbReference>
<accession>A0A5D1FJU5</accession>
<comment type="caution">
    <text evidence="1">The sequence shown here is derived from an EMBL/GenBank/DDBJ whole genome shotgun (WGS) entry which is preliminary data.</text>
</comment>
<dbReference type="RefSeq" id="WP_001521001.1">
    <property type="nucleotide sequence ID" value="NZ_AP028869.1"/>
</dbReference>
<dbReference type="AlphaFoldDB" id="A0A5D1FJU5"/>
<dbReference type="Proteomes" id="UP000472856">
    <property type="component" value="Unassembled WGS sequence"/>
</dbReference>
<dbReference type="Pfam" id="PF20901">
    <property type="entry name" value="Sf6_terminase"/>
    <property type="match status" value="1"/>
</dbReference>
<dbReference type="Gene3D" id="1.10.10.60">
    <property type="entry name" value="Homeodomain-like"/>
    <property type="match status" value="1"/>
</dbReference>
<reference evidence="1 2" key="1">
    <citation type="submission" date="2020-02" db="EMBL/GenBank/DDBJ databases">
        <title>WGS of Carbapenem-Resistant Enterobacteriaceae.</title>
        <authorList>
            <person name="Tokajian S."/>
            <person name="El Chaar M."/>
            <person name="El Khoury M."/>
        </authorList>
    </citation>
    <scope>NUCLEOTIDE SEQUENCE [LARGE SCALE GENOMIC DNA]</scope>
    <source>
        <strain evidence="1 2">ECM_75</strain>
    </source>
</reference>
<evidence type="ECO:0000313" key="2">
    <source>
        <dbReference type="Proteomes" id="UP000472856"/>
    </source>
</evidence>
<sequence>MSTEITENNDLDNFESATQEKRRVGRPSKYSNKMATQIALLVGEGYSLRKIASMEGYPPLATILRWQIEFPDFREAIGWMKWLHSHDLGQQAIEAIESVNLNDEDAAMQLKKAQAKARALIDTAKLLDLKSNPFGGNE</sequence>
<evidence type="ECO:0000313" key="1">
    <source>
        <dbReference type="EMBL" id="NGE87304.1"/>
    </source>
</evidence>
<organism evidence="1 2">
    <name type="scientific">Escherichia coli</name>
    <dbReference type="NCBI Taxonomy" id="562"/>
    <lineage>
        <taxon>Bacteria</taxon>
        <taxon>Pseudomonadati</taxon>
        <taxon>Pseudomonadota</taxon>
        <taxon>Gammaproteobacteria</taxon>
        <taxon>Enterobacterales</taxon>
        <taxon>Enterobacteriaceae</taxon>
        <taxon>Escherichia</taxon>
    </lineage>
</organism>
<name>A0A5D1FJU5_ECOLX</name>
<evidence type="ECO:0008006" key="3">
    <source>
        <dbReference type="Google" id="ProtNLM"/>
    </source>
</evidence>
<protein>
    <recommendedName>
        <fullName evidence="3">CPZ-55 prophage protein</fullName>
    </recommendedName>
</protein>
<gene>
    <name evidence="1" type="ORF">G5603_03735</name>
</gene>
<proteinExistence type="predicted"/>
<dbReference type="EMBL" id="JAAJRI010000002">
    <property type="protein sequence ID" value="NGE87304.1"/>
    <property type="molecule type" value="Genomic_DNA"/>
</dbReference>